<gene>
    <name evidence="2" type="ORF">SnaR1_gp49</name>
</gene>
<accession>A0A6B9SZT8</accession>
<protein>
    <submittedName>
        <fullName evidence="2">Uncharacterized protein</fullName>
    </submittedName>
</protein>
<proteinExistence type="predicted"/>
<organism evidence="2 3">
    <name type="scientific">Sphaerotilus phage vB_SnaP-R1</name>
    <dbReference type="NCBI Taxonomy" id="2696336"/>
    <lineage>
        <taxon>Viruses</taxon>
        <taxon>Duplodnaviria</taxon>
        <taxon>Heunggongvirae</taxon>
        <taxon>Uroviricota</taxon>
        <taxon>Caudoviricetes</taxon>
        <taxon>Autographivirales</taxon>
        <taxon>Autoscriptoviridae</taxon>
        <taxon>Natansvirus</taxon>
        <taxon>Natansvirus SnaPR1</taxon>
    </lineage>
</organism>
<evidence type="ECO:0000313" key="2">
    <source>
        <dbReference type="EMBL" id="QHJ75343.1"/>
    </source>
</evidence>
<evidence type="ECO:0000256" key="1">
    <source>
        <dbReference type="SAM" id="MobiDB-lite"/>
    </source>
</evidence>
<dbReference type="Proteomes" id="UP000464416">
    <property type="component" value="Segment"/>
</dbReference>
<feature type="compositionally biased region" description="Basic and acidic residues" evidence="1">
    <location>
        <begin position="62"/>
        <end position="77"/>
    </location>
</feature>
<keyword evidence="3" id="KW-1185">Reference proteome</keyword>
<feature type="region of interest" description="Disordered" evidence="1">
    <location>
        <begin position="62"/>
        <end position="110"/>
    </location>
</feature>
<evidence type="ECO:0000313" key="3">
    <source>
        <dbReference type="Proteomes" id="UP000464416"/>
    </source>
</evidence>
<sequence>MAVTTKALWAVLVALALSLAGSLVWGFWQRGEAKVLQTENNRLEADLVALSKTVQAFEADARQRAKTDAKQSTDRAKQAQAVRAIRDELKKEEADAQEPRPVASESQLDRLRRLTDAANASIRASRELP</sequence>
<feature type="compositionally biased region" description="Basic and acidic residues" evidence="1">
    <location>
        <begin position="84"/>
        <end position="98"/>
    </location>
</feature>
<name>A0A6B9SZT8_9CAUD</name>
<reference evidence="2 3" key="1">
    <citation type="submission" date="2019-12" db="EMBL/GenBank/DDBJ databases">
        <title>The first sequenced Sphaerotilus natans bacteriophage genome is one of a kind - characterization and potential to control this filamentous bacterium in WWTP.</title>
        <authorList>
            <person name="Ferreira R."/>
            <person name="Amado R."/>
            <person name="Padrao J."/>
            <person name="Ferreira V."/>
            <person name="Dias N.M."/>
            <person name="Melo L.D.R."/>
            <person name="Azeredo J."/>
            <person name="Santos S.B."/>
            <person name="Nicolau A."/>
        </authorList>
    </citation>
    <scope>NUCLEOTIDE SEQUENCE [LARGE SCALE GENOMIC DNA]</scope>
</reference>
<dbReference type="EMBL" id="MN844877">
    <property type="protein sequence ID" value="QHJ75343.1"/>
    <property type="molecule type" value="Genomic_DNA"/>
</dbReference>